<keyword evidence="6 8" id="KW-0460">Magnesium</keyword>
<keyword evidence="5 8" id="KW-0378">Hydrolase</keyword>
<dbReference type="PANTHER" id="PTHR33653:SF1">
    <property type="entry name" value="RIBONUCLEASE VAPC2"/>
    <property type="match status" value="1"/>
</dbReference>
<feature type="domain" description="PIN" evidence="9">
    <location>
        <begin position="4"/>
        <end position="125"/>
    </location>
</feature>
<feature type="binding site" evidence="8">
    <location>
        <position position="7"/>
    </location>
    <ligand>
        <name>Mg(2+)</name>
        <dbReference type="ChEBI" id="CHEBI:18420"/>
    </ligand>
</feature>
<dbReference type="InterPro" id="IPR050556">
    <property type="entry name" value="Type_II_TA_system_RNase"/>
</dbReference>
<keyword evidence="11" id="KW-1185">Reference proteome</keyword>
<evidence type="ECO:0000313" key="11">
    <source>
        <dbReference type="Proteomes" id="UP001231109"/>
    </source>
</evidence>
<evidence type="ECO:0000256" key="7">
    <source>
        <dbReference type="ARBA" id="ARBA00038093"/>
    </source>
</evidence>
<dbReference type="NCBIfam" id="NF010285">
    <property type="entry name" value="PRK13725.1"/>
    <property type="match status" value="1"/>
</dbReference>
<gene>
    <name evidence="8" type="primary">vapC</name>
    <name evidence="10" type="ORF">ORJ04_20945</name>
</gene>
<evidence type="ECO:0000256" key="6">
    <source>
        <dbReference type="ARBA" id="ARBA00022842"/>
    </source>
</evidence>
<evidence type="ECO:0000256" key="5">
    <source>
        <dbReference type="ARBA" id="ARBA00022801"/>
    </source>
</evidence>
<accession>A0ABT9I4V1</accession>
<keyword evidence="4 8" id="KW-0479">Metal-binding</keyword>
<dbReference type="Proteomes" id="UP001231109">
    <property type="component" value="Unassembled WGS sequence"/>
</dbReference>
<dbReference type="EC" id="3.1.-.-" evidence="8"/>
<name>A0ABT9I4V1_9GAMM</name>
<feature type="binding site" evidence="8">
    <location>
        <position position="98"/>
    </location>
    <ligand>
        <name>Mg(2+)</name>
        <dbReference type="ChEBI" id="CHEBI:18420"/>
    </ligand>
</feature>
<evidence type="ECO:0000256" key="3">
    <source>
        <dbReference type="ARBA" id="ARBA00022722"/>
    </source>
</evidence>
<dbReference type="CDD" id="cd18735">
    <property type="entry name" value="PIN_HiVapC1-like"/>
    <property type="match status" value="1"/>
</dbReference>
<keyword evidence="3 8" id="KW-0540">Nuclease</keyword>
<protein>
    <recommendedName>
        <fullName evidence="8">Ribonuclease VapC</fullName>
        <shortName evidence="8">RNase VapC</shortName>
        <ecNumber evidence="8">3.1.-.-</ecNumber>
    </recommendedName>
    <alternativeName>
        <fullName evidence="8">Toxin VapC</fullName>
    </alternativeName>
</protein>
<dbReference type="InterPro" id="IPR022907">
    <property type="entry name" value="VapC_family"/>
</dbReference>
<dbReference type="Pfam" id="PF01850">
    <property type="entry name" value="PIN"/>
    <property type="match status" value="1"/>
</dbReference>
<dbReference type="EMBL" id="JAPJDZ010000156">
    <property type="protein sequence ID" value="MDP5138419.1"/>
    <property type="molecule type" value="Genomic_DNA"/>
</dbReference>
<reference evidence="10 11" key="1">
    <citation type="submission" date="2022-11" db="EMBL/GenBank/DDBJ databases">
        <title>Viruses from the air-sea interface of a natural surface slick.</title>
        <authorList>
            <person name="Rahlff J."/>
            <person name="Holmfeldt K."/>
        </authorList>
    </citation>
    <scope>NUCLEOTIDE SEQUENCE [LARGE SCALE GENOMIC DNA]</scope>
    <source>
        <strain evidence="10 11">SMS4</strain>
    </source>
</reference>
<evidence type="ECO:0000256" key="1">
    <source>
        <dbReference type="ARBA" id="ARBA00001946"/>
    </source>
</evidence>
<comment type="caution">
    <text evidence="10">The sequence shown here is derived from an EMBL/GenBank/DDBJ whole genome shotgun (WGS) entry which is preliminary data.</text>
</comment>
<comment type="cofactor">
    <cofactor evidence="1 8">
        <name>Mg(2+)</name>
        <dbReference type="ChEBI" id="CHEBI:18420"/>
    </cofactor>
</comment>
<dbReference type="PANTHER" id="PTHR33653">
    <property type="entry name" value="RIBONUCLEASE VAPC2"/>
    <property type="match status" value="1"/>
</dbReference>
<comment type="similarity">
    <text evidence="7 8">Belongs to the PINc/VapC protein family.</text>
</comment>
<keyword evidence="8" id="KW-0800">Toxin</keyword>
<proteinExistence type="inferred from homology"/>
<dbReference type="HAMAP" id="MF_00265">
    <property type="entry name" value="VapC_Nob1"/>
    <property type="match status" value="1"/>
</dbReference>
<evidence type="ECO:0000256" key="2">
    <source>
        <dbReference type="ARBA" id="ARBA00022649"/>
    </source>
</evidence>
<comment type="function">
    <text evidence="8">Toxic component of a toxin-antitoxin (TA) system. An RNase.</text>
</comment>
<organism evidence="10 11">
    <name type="scientific">Rheinheimera baltica</name>
    <dbReference type="NCBI Taxonomy" id="67576"/>
    <lineage>
        <taxon>Bacteria</taxon>
        <taxon>Pseudomonadati</taxon>
        <taxon>Pseudomonadota</taxon>
        <taxon>Gammaproteobacteria</taxon>
        <taxon>Chromatiales</taxon>
        <taxon>Chromatiaceae</taxon>
        <taxon>Rheinheimera</taxon>
    </lineage>
</organism>
<evidence type="ECO:0000313" key="10">
    <source>
        <dbReference type="EMBL" id="MDP5138419.1"/>
    </source>
</evidence>
<sequence>MLKYMLDTNICIYVIKRRPVEVLETFNKYAGLMCISSITYAELCHGVEKSTRPEQNRQAVEDFVSRLTVLPYCEKSAQHYGEIRAELEKKGTPIGVNDLHISAHARGEGFTLITNNLREFERVAGLRLDNWLKGLSSIK</sequence>
<evidence type="ECO:0000259" key="9">
    <source>
        <dbReference type="Pfam" id="PF01850"/>
    </source>
</evidence>
<keyword evidence="2 8" id="KW-1277">Toxin-antitoxin system</keyword>
<dbReference type="InterPro" id="IPR029060">
    <property type="entry name" value="PIN-like_dom_sf"/>
</dbReference>
<dbReference type="Gene3D" id="3.40.50.1010">
    <property type="entry name" value="5'-nuclease"/>
    <property type="match status" value="1"/>
</dbReference>
<dbReference type="InterPro" id="IPR002716">
    <property type="entry name" value="PIN_dom"/>
</dbReference>
<evidence type="ECO:0000256" key="8">
    <source>
        <dbReference type="HAMAP-Rule" id="MF_00265"/>
    </source>
</evidence>
<dbReference type="SUPFAM" id="SSF88723">
    <property type="entry name" value="PIN domain-like"/>
    <property type="match status" value="1"/>
</dbReference>
<evidence type="ECO:0000256" key="4">
    <source>
        <dbReference type="ARBA" id="ARBA00022723"/>
    </source>
</evidence>